<dbReference type="GO" id="GO:0009925">
    <property type="term" value="C:basal plasma membrane"/>
    <property type="evidence" value="ECO:0007669"/>
    <property type="project" value="TreeGrafter"/>
</dbReference>
<evidence type="ECO:0000256" key="4">
    <source>
        <dbReference type="ARBA" id="ARBA00022741"/>
    </source>
</evidence>
<feature type="compositionally biased region" description="Polar residues" evidence="10">
    <location>
        <begin position="365"/>
        <end position="394"/>
    </location>
</feature>
<dbReference type="PROSITE" id="PS00107">
    <property type="entry name" value="PROTEIN_KINASE_ATP"/>
    <property type="match status" value="1"/>
</dbReference>
<keyword evidence="5" id="KW-0418">Kinase</keyword>
<keyword evidence="4 9" id="KW-0547">Nucleotide-binding</keyword>
<comment type="subcellular location">
    <subcellularLocation>
        <location evidence="1">Membrane</location>
        <topology evidence="1">Single-pass membrane protein</topology>
    </subcellularLocation>
</comment>
<dbReference type="GO" id="GO:0007169">
    <property type="term" value="P:cell surface receptor protein tyrosine kinase signaling pathway"/>
    <property type="evidence" value="ECO:0007669"/>
    <property type="project" value="TreeGrafter"/>
</dbReference>
<dbReference type="GO" id="GO:0004714">
    <property type="term" value="F:transmembrane receptor protein tyrosine kinase activity"/>
    <property type="evidence" value="ECO:0007669"/>
    <property type="project" value="UniProtKB-EC"/>
</dbReference>
<dbReference type="GO" id="GO:0043235">
    <property type="term" value="C:receptor complex"/>
    <property type="evidence" value="ECO:0007669"/>
    <property type="project" value="TreeGrafter"/>
</dbReference>
<evidence type="ECO:0000256" key="3">
    <source>
        <dbReference type="ARBA" id="ARBA00022679"/>
    </source>
</evidence>
<evidence type="ECO:0000256" key="8">
    <source>
        <dbReference type="ARBA" id="ARBA00051243"/>
    </source>
</evidence>
<dbReference type="Gene3D" id="1.10.510.10">
    <property type="entry name" value="Transferase(Phosphotransferase) domain 1"/>
    <property type="match status" value="1"/>
</dbReference>
<dbReference type="GO" id="GO:0022008">
    <property type="term" value="P:neurogenesis"/>
    <property type="evidence" value="ECO:0007669"/>
    <property type="project" value="TreeGrafter"/>
</dbReference>
<evidence type="ECO:0000259" key="11">
    <source>
        <dbReference type="PROSITE" id="PS50011"/>
    </source>
</evidence>
<dbReference type="InterPro" id="IPR001245">
    <property type="entry name" value="Ser-Thr/Tyr_kinase_cat_dom"/>
</dbReference>
<feature type="region of interest" description="Disordered" evidence="10">
    <location>
        <begin position="359"/>
        <end position="394"/>
    </location>
</feature>
<dbReference type="SUPFAM" id="SSF56112">
    <property type="entry name" value="Protein kinase-like (PK-like)"/>
    <property type="match status" value="1"/>
</dbReference>
<reference evidence="13" key="1">
    <citation type="submission" date="2022-11" db="UniProtKB">
        <authorList>
            <consortium name="WormBaseParasite"/>
        </authorList>
    </citation>
    <scope>IDENTIFICATION</scope>
</reference>
<comment type="catalytic activity">
    <reaction evidence="8">
        <text>L-tyrosyl-[protein] + ATP = O-phospho-L-tyrosyl-[protein] + ADP + H(+)</text>
        <dbReference type="Rhea" id="RHEA:10596"/>
        <dbReference type="Rhea" id="RHEA-COMP:10136"/>
        <dbReference type="Rhea" id="RHEA-COMP:20101"/>
        <dbReference type="ChEBI" id="CHEBI:15378"/>
        <dbReference type="ChEBI" id="CHEBI:30616"/>
        <dbReference type="ChEBI" id="CHEBI:46858"/>
        <dbReference type="ChEBI" id="CHEBI:61978"/>
        <dbReference type="ChEBI" id="CHEBI:456216"/>
        <dbReference type="EC" id="2.7.10.1"/>
    </reaction>
</comment>
<keyword evidence="3" id="KW-0808">Transferase</keyword>
<evidence type="ECO:0000256" key="5">
    <source>
        <dbReference type="ARBA" id="ARBA00022777"/>
    </source>
</evidence>
<evidence type="ECO:0000313" key="12">
    <source>
        <dbReference type="Proteomes" id="UP000887561"/>
    </source>
</evidence>
<organism evidence="12 13">
    <name type="scientific">Meloidogyne javanica</name>
    <name type="common">Root-knot nematode worm</name>
    <dbReference type="NCBI Taxonomy" id="6303"/>
    <lineage>
        <taxon>Eukaryota</taxon>
        <taxon>Metazoa</taxon>
        <taxon>Ecdysozoa</taxon>
        <taxon>Nematoda</taxon>
        <taxon>Chromadorea</taxon>
        <taxon>Rhabditida</taxon>
        <taxon>Tylenchina</taxon>
        <taxon>Tylenchomorpha</taxon>
        <taxon>Tylenchoidea</taxon>
        <taxon>Meloidogynidae</taxon>
        <taxon>Meloidogyninae</taxon>
        <taxon>Meloidogyne</taxon>
        <taxon>Meloidogyne incognita group</taxon>
    </lineage>
</organism>
<dbReference type="PANTHER" id="PTHR24416:SF566">
    <property type="entry name" value="EPIDERMAL GROWTH FACTOR RECEPTOR"/>
    <property type="match status" value="1"/>
</dbReference>
<protein>
    <submittedName>
        <fullName evidence="13">Protein kinase domain-containing protein</fullName>
    </submittedName>
</protein>
<dbReference type="InterPro" id="IPR017441">
    <property type="entry name" value="Protein_kinase_ATP_BS"/>
</dbReference>
<dbReference type="AlphaFoldDB" id="A0A915LE07"/>
<dbReference type="PANTHER" id="PTHR24416">
    <property type="entry name" value="TYROSINE-PROTEIN KINASE RECEPTOR"/>
    <property type="match status" value="1"/>
</dbReference>
<evidence type="ECO:0000256" key="10">
    <source>
        <dbReference type="SAM" id="MobiDB-lite"/>
    </source>
</evidence>
<dbReference type="GO" id="GO:0008284">
    <property type="term" value="P:positive regulation of cell population proliferation"/>
    <property type="evidence" value="ECO:0007669"/>
    <property type="project" value="TreeGrafter"/>
</dbReference>
<dbReference type="PROSITE" id="PS50011">
    <property type="entry name" value="PROTEIN_KINASE_DOM"/>
    <property type="match status" value="1"/>
</dbReference>
<name>A0A915LE07_MELJA</name>
<dbReference type="InterPro" id="IPR011009">
    <property type="entry name" value="Kinase-like_dom_sf"/>
</dbReference>
<sequence length="468" mass="52836">MKEVQMHLPEIPPLDPLKVTQRPNMRRLNLIQVNELDFLPGKSTVLGQGAFGIVYAGKWRPPGVKVNIPVAIKAISALDSRLNEKEMLREAGIMHSVQHEHLLPVAGICLGGGGGLKIVTLLRPLGSLLKFFEQYSSQLGSKQLMLYCYQISSAMEYLTKRAIVHRDLAARNVLVKSALHVEVTDFGLATMLQRPNDSVIIEGRVAVKWLAPESLRHSIFNQRTDVWSFGITCWEILTVGACSPYKELKLPRERLARELVDKLECGYRLEQPNNCSQELYQELLNCWLPDPESRPSFRQIKERFEQFCRAPHIYIQERRNRLIENQQKQQQMESRIGSIGQREMIARLLHDSDFADPVFVDPAEYSNNSSNNREDISNTNSPQRENTNNTNTTILSDDECFFSTVELCGVKPDRHGSVATTISSRYKSDPLGSGSGNNNIEKDEKKGGYVNTKGEEEEAGEFYEGGEG</sequence>
<evidence type="ECO:0000256" key="7">
    <source>
        <dbReference type="ARBA" id="ARBA00023137"/>
    </source>
</evidence>
<evidence type="ECO:0000256" key="9">
    <source>
        <dbReference type="PROSITE-ProRule" id="PRU10141"/>
    </source>
</evidence>
<feature type="binding site" evidence="9">
    <location>
        <position position="73"/>
    </location>
    <ligand>
        <name>ATP</name>
        <dbReference type="ChEBI" id="CHEBI:30616"/>
    </ligand>
</feature>
<dbReference type="WBParaSite" id="scaffold10902_cov398.g15163">
    <property type="protein sequence ID" value="scaffold10902_cov398.g15163"/>
    <property type="gene ID" value="scaffold10902_cov398.g15163"/>
</dbReference>
<dbReference type="FunFam" id="1.10.510.10:FF:000027">
    <property type="entry name" value="Receptor protein-tyrosine kinase"/>
    <property type="match status" value="1"/>
</dbReference>
<evidence type="ECO:0000256" key="2">
    <source>
        <dbReference type="ARBA" id="ARBA00022553"/>
    </source>
</evidence>
<dbReference type="PRINTS" id="PR00109">
    <property type="entry name" value="TYRKINASE"/>
</dbReference>
<keyword evidence="2" id="KW-0597">Phosphoprotein</keyword>
<dbReference type="InterPro" id="IPR008266">
    <property type="entry name" value="Tyr_kinase_AS"/>
</dbReference>
<feature type="compositionally biased region" description="Acidic residues" evidence="10">
    <location>
        <begin position="455"/>
        <end position="468"/>
    </location>
</feature>
<dbReference type="Gene3D" id="3.30.200.20">
    <property type="entry name" value="Phosphorylase Kinase, domain 1"/>
    <property type="match status" value="1"/>
</dbReference>
<dbReference type="PROSITE" id="PS00109">
    <property type="entry name" value="PROTEIN_KINASE_TYR"/>
    <property type="match status" value="1"/>
</dbReference>
<feature type="domain" description="Protein kinase" evidence="11">
    <location>
        <begin position="40"/>
        <end position="315"/>
    </location>
</feature>
<dbReference type="InterPro" id="IPR050122">
    <property type="entry name" value="RTK"/>
</dbReference>
<evidence type="ECO:0000256" key="6">
    <source>
        <dbReference type="ARBA" id="ARBA00022840"/>
    </source>
</evidence>
<accession>A0A915LE07</accession>
<feature type="region of interest" description="Disordered" evidence="10">
    <location>
        <begin position="421"/>
        <end position="468"/>
    </location>
</feature>
<proteinExistence type="predicted"/>
<evidence type="ECO:0000256" key="1">
    <source>
        <dbReference type="ARBA" id="ARBA00004167"/>
    </source>
</evidence>
<dbReference type="GO" id="GO:0043066">
    <property type="term" value="P:negative regulation of apoptotic process"/>
    <property type="evidence" value="ECO:0007669"/>
    <property type="project" value="TreeGrafter"/>
</dbReference>
<keyword evidence="12" id="KW-1185">Reference proteome</keyword>
<dbReference type="GO" id="GO:0005524">
    <property type="term" value="F:ATP binding"/>
    <property type="evidence" value="ECO:0007669"/>
    <property type="project" value="UniProtKB-UniRule"/>
</dbReference>
<evidence type="ECO:0000313" key="13">
    <source>
        <dbReference type="WBParaSite" id="scaffold10902_cov398.g15163"/>
    </source>
</evidence>
<dbReference type="InterPro" id="IPR000719">
    <property type="entry name" value="Prot_kinase_dom"/>
</dbReference>
<keyword evidence="7" id="KW-0829">Tyrosine-protein kinase</keyword>
<keyword evidence="6 9" id="KW-0067">ATP-binding</keyword>
<dbReference type="Proteomes" id="UP000887561">
    <property type="component" value="Unplaced"/>
</dbReference>
<dbReference type="InterPro" id="IPR020635">
    <property type="entry name" value="Tyr_kinase_cat_dom"/>
</dbReference>
<dbReference type="SMART" id="SM00219">
    <property type="entry name" value="TyrKc"/>
    <property type="match status" value="1"/>
</dbReference>
<dbReference type="Pfam" id="PF07714">
    <property type="entry name" value="PK_Tyr_Ser-Thr"/>
    <property type="match status" value="1"/>
</dbReference>